<name>A0A242Z1P0_9BACI</name>
<accession>A0A242Z1P0</accession>
<protein>
    <submittedName>
        <fullName evidence="1">Uncharacterized protein</fullName>
    </submittedName>
</protein>
<dbReference type="Proteomes" id="UP000194945">
    <property type="component" value="Unassembled WGS sequence"/>
</dbReference>
<sequence length="214" mass="24678">MGRLPSQLKPLPEGLRERTNEIRDRLMSGDLNRESEEMVAIKEKLQKETSICGAIMKSKVCTTKPSNEINLRCNWHGGKSTGAKTEEGKKKMKENLEKGRAPIHGLYQKDFLANLTEDEKNWYSDNLEWYQENYDLDPLDITKLDLALINFIKSWRKNGTSMKYAVNEKVSMVDFENRAVKLLDDLGLSRKFRKSKENAGNPSNVNIYNQLFDN</sequence>
<proteinExistence type="predicted"/>
<organism evidence="1 2">
    <name type="scientific">Bacillus wiedmannii</name>
    <dbReference type="NCBI Taxonomy" id="1890302"/>
    <lineage>
        <taxon>Bacteria</taxon>
        <taxon>Bacillati</taxon>
        <taxon>Bacillota</taxon>
        <taxon>Bacilli</taxon>
        <taxon>Bacillales</taxon>
        <taxon>Bacillaceae</taxon>
        <taxon>Bacillus</taxon>
        <taxon>Bacillus cereus group</taxon>
    </lineage>
</organism>
<dbReference type="AlphaFoldDB" id="A0A242Z1P0"/>
<reference evidence="1 2" key="1">
    <citation type="submission" date="2016-10" db="EMBL/GenBank/DDBJ databases">
        <title>Comparative genomics of Bacillus thuringiensis reveals a path to pathogens against multiple invertebrate hosts.</title>
        <authorList>
            <person name="Zheng J."/>
            <person name="Gao Q."/>
            <person name="Liu H."/>
            <person name="Peng D."/>
            <person name="Ruan L."/>
            <person name="Sun M."/>
        </authorList>
    </citation>
    <scope>NUCLEOTIDE SEQUENCE [LARGE SCALE GENOMIC DNA]</scope>
    <source>
        <strain evidence="1">BGSC 4BK1</strain>
    </source>
</reference>
<dbReference type="EMBL" id="NFDE01000058">
    <property type="protein sequence ID" value="OTX86388.1"/>
    <property type="molecule type" value="Genomic_DNA"/>
</dbReference>
<evidence type="ECO:0000313" key="1">
    <source>
        <dbReference type="EMBL" id="OTX86388.1"/>
    </source>
</evidence>
<dbReference type="NCBIfam" id="NF041373">
    <property type="entry name" value="HGG_STG"/>
    <property type="match status" value="1"/>
</dbReference>
<evidence type="ECO:0000313" key="2">
    <source>
        <dbReference type="Proteomes" id="UP000194945"/>
    </source>
</evidence>
<gene>
    <name evidence="1" type="ORF">BK730_21130</name>
</gene>
<dbReference type="RefSeq" id="WP_088093150.1">
    <property type="nucleotide sequence ID" value="NZ_JARMNH010000007.1"/>
</dbReference>
<comment type="caution">
    <text evidence="1">The sequence shown here is derived from an EMBL/GenBank/DDBJ whole genome shotgun (WGS) entry which is preliminary data.</text>
</comment>
<dbReference type="InterPro" id="IPR047675">
    <property type="entry name" value="Putative_zinc-bd"/>
</dbReference>